<dbReference type="GO" id="GO:0006790">
    <property type="term" value="P:sulfur compound metabolic process"/>
    <property type="evidence" value="ECO:0007669"/>
    <property type="project" value="TreeGrafter"/>
</dbReference>
<reference evidence="7" key="1">
    <citation type="journal article" date="2020" name="BMC Genomics">
        <title>Correction to: Identification and distribution of gene clusters required for synthesis of sphingolipid metabolism inhibitors in diverse species of the filamentous fungus Fusarium.</title>
        <authorList>
            <person name="Kim H.S."/>
            <person name="Lohmar J.M."/>
            <person name="Busman M."/>
            <person name="Brown D.W."/>
            <person name="Naumann T.A."/>
            <person name="Divon H.H."/>
            <person name="Lysoe E."/>
            <person name="Uhlig S."/>
            <person name="Proctor R.H."/>
        </authorList>
    </citation>
    <scope>NUCLEOTIDE SEQUENCE</scope>
    <source>
        <strain evidence="7">NRRL 20472</strain>
    </source>
</reference>
<proteinExistence type="predicted"/>
<keyword evidence="2" id="KW-0500">Molybdenum</keyword>
<evidence type="ECO:0000313" key="8">
    <source>
        <dbReference type="Proteomes" id="UP000622797"/>
    </source>
</evidence>
<dbReference type="GO" id="GO:0005739">
    <property type="term" value="C:mitochondrion"/>
    <property type="evidence" value="ECO:0007669"/>
    <property type="project" value="TreeGrafter"/>
</dbReference>
<dbReference type="FunFam" id="3.90.420.10:FF:000002">
    <property type="entry name" value="sulfite oxidase, mitochondrial"/>
    <property type="match status" value="1"/>
</dbReference>
<dbReference type="GO" id="GO:0008482">
    <property type="term" value="F:sulfite oxidase activity"/>
    <property type="evidence" value="ECO:0007669"/>
    <property type="project" value="TreeGrafter"/>
</dbReference>
<dbReference type="PANTHER" id="PTHR19372">
    <property type="entry name" value="SULFITE REDUCTASE"/>
    <property type="match status" value="1"/>
</dbReference>
<dbReference type="GO" id="GO:0043546">
    <property type="term" value="F:molybdopterin cofactor binding"/>
    <property type="evidence" value="ECO:0007669"/>
    <property type="project" value="TreeGrafter"/>
</dbReference>
<evidence type="ECO:0000256" key="3">
    <source>
        <dbReference type="ARBA" id="ARBA00022723"/>
    </source>
</evidence>
<dbReference type="InterPro" id="IPR014756">
    <property type="entry name" value="Ig_E-set"/>
</dbReference>
<dbReference type="Proteomes" id="UP000622797">
    <property type="component" value="Unassembled WGS sequence"/>
</dbReference>
<dbReference type="EMBL" id="JABEXW010001109">
    <property type="protein sequence ID" value="KAF4947353.1"/>
    <property type="molecule type" value="Genomic_DNA"/>
</dbReference>
<dbReference type="PRINTS" id="PR00407">
    <property type="entry name" value="EUMOPTERIN"/>
</dbReference>
<dbReference type="GO" id="GO:0030151">
    <property type="term" value="F:molybdenum ion binding"/>
    <property type="evidence" value="ECO:0007669"/>
    <property type="project" value="InterPro"/>
</dbReference>
<evidence type="ECO:0000256" key="4">
    <source>
        <dbReference type="ARBA" id="ARBA00023002"/>
    </source>
</evidence>
<evidence type="ECO:0008006" key="9">
    <source>
        <dbReference type="Google" id="ProtNLM"/>
    </source>
</evidence>
<accession>A0A8H4SX30</accession>
<dbReference type="PANTHER" id="PTHR19372:SF7">
    <property type="entry name" value="SULFITE OXIDASE, MITOCHONDRIAL"/>
    <property type="match status" value="1"/>
</dbReference>
<sequence>MSPSSTEYQYSIDEPLNREPNSENLLSSFVTEGVGYDRNHGPIPVIDADSHHVSVEGAVSNPLKLSIADLQGFEQHSMTCALQCAGNRRHAMRTTIKEVQGIDWFDGAVMNCKWTGPRLRDVLSNSGINLEQGDQERAQVEFACHQNPSPEEEWFGTSIPLDKAMAFESDVIIALKMNDKPLTAKHGYPARIIAPGLAGVRSVKWLDRIKVQLGESSNHYHQHDYRVLPPEVETSEEADAKWSESPALQEMPLNSAIGLPRSGSRVERDENEKVEVRGYALPGYGSGPITRVEVSADDGNIWQDAELYVGVDHGDECDLKWAWCLWHTNISMDAGKGQKLFSRATDKKGKSQEAQSEWNLRGIGYCGYGEVNDLHVV</sequence>
<dbReference type="Pfam" id="PF00174">
    <property type="entry name" value="Oxidored_molyb"/>
    <property type="match status" value="1"/>
</dbReference>
<dbReference type="InterPro" id="IPR036374">
    <property type="entry name" value="OxRdtase_Mopterin-bd_sf"/>
</dbReference>
<dbReference type="SUPFAM" id="SSF81296">
    <property type="entry name" value="E set domains"/>
    <property type="match status" value="1"/>
</dbReference>
<dbReference type="SUPFAM" id="SSF56524">
    <property type="entry name" value="Oxidoreductase molybdopterin-binding domain"/>
    <property type="match status" value="1"/>
</dbReference>
<protein>
    <recommendedName>
        <fullName evidence="9">Sulfite oxidase</fullName>
    </recommendedName>
</protein>
<dbReference type="AlphaFoldDB" id="A0A8H4SX30"/>
<dbReference type="InterPro" id="IPR005066">
    <property type="entry name" value="MoCF_OxRdtse_dimer"/>
</dbReference>
<evidence type="ECO:0000256" key="2">
    <source>
        <dbReference type="ARBA" id="ARBA00022505"/>
    </source>
</evidence>
<dbReference type="Gene3D" id="3.90.420.10">
    <property type="entry name" value="Oxidoreductase, molybdopterin-binding domain"/>
    <property type="match status" value="1"/>
</dbReference>
<feature type="domain" description="Oxidoreductase molybdopterin-binding" evidence="5">
    <location>
        <begin position="40"/>
        <end position="220"/>
    </location>
</feature>
<comment type="cofactor">
    <cofactor evidence="1">
        <name>Mo-molybdopterin</name>
        <dbReference type="ChEBI" id="CHEBI:71302"/>
    </cofactor>
</comment>
<reference evidence="7" key="2">
    <citation type="submission" date="2020-05" db="EMBL/GenBank/DDBJ databases">
        <authorList>
            <person name="Kim H.-S."/>
            <person name="Proctor R.H."/>
            <person name="Brown D.W."/>
        </authorList>
    </citation>
    <scope>NUCLEOTIDE SEQUENCE</scope>
    <source>
        <strain evidence="7">NRRL 20472</strain>
    </source>
</reference>
<gene>
    <name evidence="7" type="ORF">FSARC_13989</name>
</gene>
<dbReference type="GO" id="GO:0020037">
    <property type="term" value="F:heme binding"/>
    <property type="evidence" value="ECO:0007669"/>
    <property type="project" value="TreeGrafter"/>
</dbReference>
<keyword evidence="8" id="KW-1185">Reference proteome</keyword>
<feature type="domain" description="Moybdenum cofactor oxidoreductase dimerisation" evidence="6">
    <location>
        <begin position="247"/>
        <end position="363"/>
    </location>
</feature>
<keyword evidence="3" id="KW-0479">Metal-binding</keyword>
<evidence type="ECO:0000259" key="6">
    <source>
        <dbReference type="Pfam" id="PF03404"/>
    </source>
</evidence>
<dbReference type="InterPro" id="IPR000572">
    <property type="entry name" value="OxRdtase_Mopterin-bd_dom"/>
</dbReference>
<dbReference type="Pfam" id="PF03404">
    <property type="entry name" value="Mo-co_dimer"/>
    <property type="match status" value="1"/>
</dbReference>
<evidence type="ECO:0000313" key="7">
    <source>
        <dbReference type="EMBL" id="KAF4947353.1"/>
    </source>
</evidence>
<evidence type="ECO:0000256" key="1">
    <source>
        <dbReference type="ARBA" id="ARBA00001924"/>
    </source>
</evidence>
<name>A0A8H4SX30_9HYPO</name>
<comment type="caution">
    <text evidence="7">The sequence shown here is derived from an EMBL/GenBank/DDBJ whole genome shotgun (WGS) entry which is preliminary data.</text>
</comment>
<dbReference type="InterPro" id="IPR008335">
    <property type="entry name" value="Mopterin_OxRdtase_euk"/>
</dbReference>
<dbReference type="Gene3D" id="2.60.40.650">
    <property type="match status" value="1"/>
</dbReference>
<dbReference type="OrthoDB" id="10051395at2759"/>
<organism evidence="7 8">
    <name type="scientific">Fusarium sarcochroum</name>
    <dbReference type="NCBI Taxonomy" id="1208366"/>
    <lineage>
        <taxon>Eukaryota</taxon>
        <taxon>Fungi</taxon>
        <taxon>Dikarya</taxon>
        <taxon>Ascomycota</taxon>
        <taxon>Pezizomycotina</taxon>
        <taxon>Sordariomycetes</taxon>
        <taxon>Hypocreomycetidae</taxon>
        <taxon>Hypocreales</taxon>
        <taxon>Nectriaceae</taxon>
        <taxon>Fusarium</taxon>
        <taxon>Fusarium lateritium species complex</taxon>
    </lineage>
</organism>
<keyword evidence="4" id="KW-0560">Oxidoreductase</keyword>
<evidence type="ECO:0000259" key="5">
    <source>
        <dbReference type="Pfam" id="PF00174"/>
    </source>
</evidence>